<proteinExistence type="predicted"/>
<accession>A0A2P5BV11</accession>
<organism evidence="1 2">
    <name type="scientific">Trema orientale</name>
    <name type="common">Charcoal tree</name>
    <name type="synonym">Celtis orientalis</name>
    <dbReference type="NCBI Taxonomy" id="63057"/>
    <lineage>
        <taxon>Eukaryota</taxon>
        <taxon>Viridiplantae</taxon>
        <taxon>Streptophyta</taxon>
        <taxon>Embryophyta</taxon>
        <taxon>Tracheophyta</taxon>
        <taxon>Spermatophyta</taxon>
        <taxon>Magnoliopsida</taxon>
        <taxon>eudicotyledons</taxon>
        <taxon>Gunneridae</taxon>
        <taxon>Pentapetalae</taxon>
        <taxon>rosids</taxon>
        <taxon>fabids</taxon>
        <taxon>Rosales</taxon>
        <taxon>Cannabaceae</taxon>
        <taxon>Trema</taxon>
    </lineage>
</organism>
<dbReference type="Proteomes" id="UP000237000">
    <property type="component" value="Unassembled WGS sequence"/>
</dbReference>
<gene>
    <name evidence="1" type="ORF">TorRG33x02_307910</name>
</gene>
<evidence type="ECO:0000313" key="1">
    <source>
        <dbReference type="EMBL" id="PON52616.1"/>
    </source>
</evidence>
<dbReference type="InParanoid" id="A0A2P5BV11"/>
<sequence length="89" mass="10004">MEMIPLIYTVIFEKYDILKALSSSTPNAPLRNSSVVKQQNQWPATMMQPPDIVGSSANSGEALVRIEEEIDETVMDTRVLRGLLRELLL</sequence>
<comment type="caution">
    <text evidence="1">The sequence shown here is derived from an EMBL/GenBank/DDBJ whole genome shotgun (WGS) entry which is preliminary data.</text>
</comment>
<dbReference type="AlphaFoldDB" id="A0A2P5BV11"/>
<name>A0A2P5BV11_TREOI</name>
<reference evidence="2" key="1">
    <citation type="submission" date="2016-06" db="EMBL/GenBank/DDBJ databases">
        <title>Parallel loss of symbiosis genes in relatives of nitrogen-fixing non-legume Parasponia.</title>
        <authorList>
            <person name="Van Velzen R."/>
            <person name="Holmer R."/>
            <person name="Bu F."/>
            <person name="Rutten L."/>
            <person name="Van Zeijl A."/>
            <person name="Liu W."/>
            <person name="Santuari L."/>
            <person name="Cao Q."/>
            <person name="Sharma T."/>
            <person name="Shen D."/>
            <person name="Roswanjaya Y."/>
            <person name="Wardhani T."/>
            <person name="Kalhor M.S."/>
            <person name="Jansen J."/>
            <person name="Van den Hoogen J."/>
            <person name="Gungor B."/>
            <person name="Hartog M."/>
            <person name="Hontelez J."/>
            <person name="Verver J."/>
            <person name="Yang W.-C."/>
            <person name="Schijlen E."/>
            <person name="Repin R."/>
            <person name="Schilthuizen M."/>
            <person name="Schranz E."/>
            <person name="Heidstra R."/>
            <person name="Miyata K."/>
            <person name="Fedorova E."/>
            <person name="Kohlen W."/>
            <person name="Bisseling T."/>
            <person name="Smit S."/>
            <person name="Geurts R."/>
        </authorList>
    </citation>
    <scope>NUCLEOTIDE SEQUENCE [LARGE SCALE GENOMIC DNA]</scope>
    <source>
        <strain evidence="2">cv. RG33-2</strain>
    </source>
</reference>
<dbReference type="EMBL" id="JXTC01000455">
    <property type="protein sequence ID" value="PON52616.1"/>
    <property type="molecule type" value="Genomic_DNA"/>
</dbReference>
<evidence type="ECO:0000313" key="2">
    <source>
        <dbReference type="Proteomes" id="UP000237000"/>
    </source>
</evidence>
<keyword evidence="2" id="KW-1185">Reference proteome</keyword>
<protein>
    <submittedName>
        <fullName evidence="1">Uncharacterized protein</fullName>
    </submittedName>
</protein>